<dbReference type="GO" id="GO:0016740">
    <property type="term" value="F:transferase activity"/>
    <property type="evidence" value="ECO:0007669"/>
    <property type="project" value="UniProtKB-KW"/>
</dbReference>
<keyword evidence="5" id="KW-1185">Reference proteome</keyword>
<keyword evidence="2" id="KW-0808">Transferase</keyword>
<evidence type="ECO:0000313" key="4">
    <source>
        <dbReference type="Proteomes" id="UP000182227"/>
    </source>
</evidence>
<dbReference type="PROSITE" id="PS51996">
    <property type="entry name" value="TR_MART"/>
    <property type="match status" value="1"/>
</dbReference>
<evidence type="ECO:0000313" key="3">
    <source>
        <dbReference type="EMBL" id="ORV26745.1"/>
    </source>
</evidence>
<dbReference type="GO" id="GO:0005576">
    <property type="term" value="C:extracellular region"/>
    <property type="evidence" value="ECO:0007669"/>
    <property type="project" value="InterPro"/>
</dbReference>
<reference evidence="3 5" key="2">
    <citation type="submission" date="2016-01" db="EMBL/GenBank/DDBJ databases">
        <title>The new phylogeny of the genus Mycobacterium.</title>
        <authorList>
            <person name="Tarcisio F."/>
            <person name="Conor M."/>
            <person name="Antonella G."/>
            <person name="Elisabetta G."/>
            <person name="Giulia F.S."/>
            <person name="Sara T."/>
            <person name="Anna F."/>
            <person name="Clotilde B."/>
            <person name="Roberto B."/>
            <person name="Veronica D.S."/>
            <person name="Fabio R."/>
            <person name="Monica P."/>
            <person name="Olivier J."/>
            <person name="Enrico T."/>
            <person name="Nicola S."/>
        </authorList>
    </citation>
    <scope>NUCLEOTIDE SEQUENCE [LARGE SCALE GENOMIC DNA]</scope>
    <source>
        <strain evidence="3 5">CCUG 50187</strain>
    </source>
</reference>
<dbReference type="EMBL" id="CTEF01000001">
    <property type="protein sequence ID" value="CQD02074.1"/>
    <property type="molecule type" value="Genomic_DNA"/>
</dbReference>
<dbReference type="Proteomes" id="UP000182227">
    <property type="component" value="Unassembled WGS sequence"/>
</dbReference>
<dbReference type="AlphaFoldDB" id="A0A0U1CU71"/>
<proteinExistence type="predicted"/>
<name>A0A0U1CU71_9MYCO</name>
<feature type="domain" description="ADP ribosyltransferase" evidence="1">
    <location>
        <begin position="34"/>
        <end position="168"/>
    </location>
</feature>
<dbReference type="RefSeq" id="WP_085140831.1">
    <property type="nucleotide sequence ID" value="NZ_JACKVA010000009.1"/>
</dbReference>
<reference evidence="2 4" key="1">
    <citation type="submission" date="2015-03" db="EMBL/GenBank/DDBJ databases">
        <authorList>
            <person name="Murphy D."/>
        </authorList>
    </citation>
    <scope>NUCLEOTIDE SEQUENCE [LARGE SCALE GENOMIC DNA]</scope>
    <source>
        <strain evidence="2 4">D16</strain>
    </source>
</reference>
<evidence type="ECO:0000313" key="2">
    <source>
        <dbReference type="EMBL" id="CQD02074.1"/>
    </source>
</evidence>
<dbReference type="Pfam" id="PF03496">
    <property type="entry name" value="ADPrib_exo_Tox"/>
    <property type="match status" value="1"/>
</dbReference>
<sequence>MAVELQELGGLALTDFLDPFDGLGYSYLTHPIGQLTEEERTQIEWYALGGFDLINRALRGLTLMTSDLEERVSLIRSALHRFPLEFDTRVTREIGAADIGLSASDEAPQLVGRPLRDAAFLSTSMKPDPPRSPTHRDPIELDLRVPAGTPALAVGSLSDYPLERELLVIDARQIFIVESQKRDTKRWRLYGVVLPEGGVL</sequence>
<dbReference type="InterPro" id="IPR003540">
    <property type="entry name" value="ADP-ribosyltransferase"/>
</dbReference>
<gene>
    <name evidence="3" type="ORF">AWB98_12730</name>
    <name evidence="2" type="ORF">BN970_00006</name>
</gene>
<evidence type="ECO:0000259" key="1">
    <source>
        <dbReference type="Pfam" id="PF03496"/>
    </source>
</evidence>
<dbReference type="EMBL" id="LQOP01000015">
    <property type="protein sequence ID" value="ORV26745.1"/>
    <property type="molecule type" value="Genomic_DNA"/>
</dbReference>
<dbReference type="Gene3D" id="3.90.176.10">
    <property type="entry name" value="Toxin ADP-ribosyltransferase, Chain A, domain 1"/>
    <property type="match status" value="1"/>
</dbReference>
<dbReference type="Proteomes" id="UP000193811">
    <property type="component" value="Unassembled WGS sequence"/>
</dbReference>
<accession>A0A0U1CU71</accession>
<protein>
    <submittedName>
        <fullName evidence="2">ADP-ribosyltransferase exoenzyme</fullName>
    </submittedName>
</protein>
<organism evidence="2 4">
    <name type="scientific">Mycolicibacterium conceptionense</name>
    <dbReference type="NCBI Taxonomy" id="451644"/>
    <lineage>
        <taxon>Bacteria</taxon>
        <taxon>Bacillati</taxon>
        <taxon>Actinomycetota</taxon>
        <taxon>Actinomycetes</taxon>
        <taxon>Mycobacteriales</taxon>
        <taxon>Mycobacteriaceae</taxon>
        <taxon>Mycolicibacterium</taxon>
    </lineage>
</organism>
<dbReference type="SUPFAM" id="SSF56399">
    <property type="entry name" value="ADP-ribosylation"/>
    <property type="match status" value="1"/>
</dbReference>
<evidence type="ECO:0000313" key="5">
    <source>
        <dbReference type="Proteomes" id="UP000193811"/>
    </source>
</evidence>